<evidence type="ECO:0000313" key="2">
    <source>
        <dbReference type="EMBL" id="TBU51187.1"/>
    </source>
</evidence>
<reference evidence="2 3" key="1">
    <citation type="submission" date="2019-01" db="EMBL/GenBank/DDBJ databases">
        <title>Draft genome sequences of three monokaryotic isolates of the white-rot basidiomycete fungus Dichomitus squalens.</title>
        <authorList>
            <consortium name="DOE Joint Genome Institute"/>
            <person name="Lopez S.C."/>
            <person name="Andreopoulos B."/>
            <person name="Pangilinan J."/>
            <person name="Lipzen A."/>
            <person name="Riley R."/>
            <person name="Ahrendt S."/>
            <person name="Ng V."/>
            <person name="Barry K."/>
            <person name="Daum C."/>
            <person name="Grigoriev I.V."/>
            <person name="Hilden K.S."/>
            <person name="Makela M.R."/>
            <person name="de Vries R.P."/>
        </authorList>
    </citation>
    <scope>NUCLEOTIDE SEQUENCE [LARGE SCALE GENOMIC DNA]</scope>
    <source>
        <strain evidence="2 3">CBS 464.89</strain>
    </source>
</reference>
<dbReference type="EMBL" id="ML145367">
    <property type="protein sequence ID" value="TBU51187.1"/>
    <property type="molecule type" value="Genomic_DNA"/>
</dbReference>
<proteinExistence type="predicted"/>
<feature type="region of interest" description="Disordered" evidence="1">
    <location>
        <begin position="170"/>
        <end position="316"/>
    </location>
</feature>
<accession>A0A4Q9PD74</accession>
<sequence>MESINPTDCLVEGEEPGQDSERERKTFSKVKFFTGREWNKFKRKHKNQLFYTALRKKYPLFQLCHNDAKGNIFMMHAYYEAYTMKTLSDEDNLSEPPHNISDAIAPALPTTRTPAKRPSDTSLLPSKPAQRVRTRADEPQNVMAPPQPDKGKGRATTSLLALVNAAVQPSPRVADHLNPPQSAGNVPETAPPLENPPASVPSTSAPVDTVLRPPAPPPTVPSSEEHPPTSHHDHPALPIAQPLLQPPHPAPDVSSSSDGAPNMQPINPACPDTVDAGESSTPPDASQVPPTTAQPTTTKKPRAPRKTPQWPPPADLLGAKWAYARNWYADTNRS</sequence>
<feature type="compositionally biased region" description="Low complexity" evidence="1">
    <location>
        <begin position="200"/>
        <end position="212"/>
    </location>
</feature>
<dbReference type="Proteomes" id="UP000292082">
    <property type="component" value="Unassembled WGS sequence"/>
</dbReference>
<feature type="compositionally biased region" description="Pro residues" evidence="1">
    <location>
        <begin position="189"/>
        <end position="199"/>
    </location>
</feature>
<protein>
    <submittedName>
        <fullName evidence="2">Uncharacterized protein</fullName>
    </submittedName>
</protein>
<organism evidence="2 3">
    <name type="scientific">Dichomitus squalens</name>
    <dbReference type="NCBI Taxonomy" id="114155"/>
    <lineage>
        <taxon>Eukaryota</taxon>
        <taxon>Fungi</taxon>
        <taxon>Dikarya</taxon>
        <taxon>Basidiomycota</taxon>
        <taxon>Agaricomycotina</taxon>
        <taxon>Agaricomycetes</taxon>
        <taxon>Polyporales</taxon>
        <taxon>Polyporaceae</taxon>
        <taxon>Dichomitus</taxon>
    </lineage>
</organism>
<feature type="compositionally biased region" description="Basic and acidic residues" evidence="1">
    <location>
        <begin position="223"/>
        <end position="235"/>
    </location>
</feature>
<evidence type="ECO:0000313" key="3">
    <source>
        <dbReference type="Proteomes" id="UP000292082"/>
    </source>
</evidence>
<gene>
    <name evidence="2" type="ORF">BD310DRAFT_953383</name>
</gene>
<feature type="region of interest" description="Disordered" evidence="1">
    <location>
        <begin position="89"/>
        <end position="154"/>
    </location>
</feature>
<feature type="compositionally biased region" description="Low complexity" evidence="1">
    <location>
        <begin position="289"/>
        <end position="298"/>
    </location>
</feature>
<dbReference type="AlphaFoldDB" id="A0A4Q9PD74"/>
<feature type="region of interest" description="Disordered" evidence="1">
    <location>
        <begin position="1"/>
        <end position="23"/>
    </location>
</feature>
<evidence type="ECO:0000256" key="1">
    <source>
        <dbReference type="SAM" id="MobiDB-lite"/>
    </source>
</evidence>
<keyword evidence="3" id="KW-1185">Reference proteome</keyword>
<name>A0A4Q9PD74_9APHY</name>